<name>A0AAW2ZD36_9EUKA</name>
<dbReference type="EMBL" id="JAOPGA020001266">
    <property type="protein sequence ID" value="KAL0486780.1"/>
    <property type="molecule type" value="Genomic_DNA"/>
</dbReference>
<dbReference type="CDD" id="cd04047">
    <property type="entry name" value="C2B_Copine"/>
    <property type="match status" value="1"/>
</dbReference>
<keyword evidence="3" id="KW-1185">Reference proteome</keyword>
<dbReference type="PANTHER" id="PTHR10857:SF106">
    <property type="entry name" value="C2 DOMAIN-CONTAINING PROTEIN"/>
    <property type="match status" value="1"/>
</dbReference>
<dbReference type="Proteomes" id="UP001431209">
    <property type="component" value="Unassembled WGS sequence"/>
</dbReference>
<dbReference type="InterPro" id="IPR010734">
    <property type="entry name" value="Copine_C"/>
</dbReference>
<dbReference type="GO" id="GO:0071277">
    <property type="term" value="P:cellular response to calcium ion"/>
    <property type="evidence" value="ECO:0007669"/>
    <property type="project" value="TreeGrafter"/>
</dbReference>
<sequence>MDRVFDIPQLEIYIHGRDLHRDVVKQPKVSVTLFMAMSAPKVNVDTKWSSLGQSEVIRSTCPHFTKTWVVEYDVVADTHLRVELNEDKLMDGVVKKTKPNKVAFAQFTLSELSASSNGKLSLQLRYASPLTNTDDYRNENGKNLGFVDIIGELLSDPNVTKEKLTMEYSASHLKKMDILSNTDGFFYLLKKIGDEWVEVYKSEVIDNNLNPTWQKFKISSTKLCSGNYNNAIKFKCYDWNKVDACKKIGEFELPLHMHRDQPLKNDKNIHSGGRISLVLTREPITTIHDYFDKRQLKIIVGIDFTVSNGALHNLSETLNPCTLLQCIETFFNSTLDQRVLEELSRLLSPYNYDEKITGYGFGCKPTKESENSQLFALNFNDAKPQCNGFGELFDAYQNTLKRVVLYGPGMLAPIINKANKLTAVDEHCLLFILTDGIPMDHALLPPVHDNVTCAIIGIGNDDFSSMSNIIVERDWKENTTREALRRLNSRLCKWFSELKHQ</sequence>
<dbReference type="Pfam" id="PF07002">
    <property type="entry name" value="Copine"/>
    <property type="match status" value="1"/>
</dbReference>
<dbReference type="Gene3D" id="2.60.40.150">
    <property type="entry name" value="C2 domain"/>
    <property type="match status" value="1"/>
</dbReference>
<dbReference type="InterPro" id="IPR000008">
    <property type="entry name" value="C2_dom"/>
</dbReference>
<evidence type="ECO:0000313" key="3">
    <source>
        <dbReference type="Proteomes" id="UP001431209"/>
    </source>
</evidence>
<feature type="domain" description="C2" evidence="1">
    <location>
        <begin position="116"/>
        <end position="268"/>
    </location>
</feature>
<dbReference type="PROSITE" id="PS50004">
    <property type="entry name" value="C2"/>
    <property type="match status" value="1"/>
</dbReference>
<dbReference type="InterPro" id="IPR035892">
    <property type="entry name" value="C2_domain_sf"/>
</dbReference>
<evidence type="ECO:0000259" key="1">
    <source>
        <dbReference type="PROSITE" id="PS50004"/>
    </source>
</evidence>
<dbReference type="AlphaFoldDB" id="A0AAW2ZD36"/>
<organism evidence="2 3">
    <name type="scientific">Acrasis kona</name>
    <dbReference type="NCBI Taxonomy" id="1008807"/>
    <lineage>
        <taxon>Eukaryota</taxon>
        <taxon>Discoba</taxon>
        <taxon>Heterolobosea</taxon>
        <taxon>Tetramitia</taxon>
        <taxon>Eutetramitia</taxon>
        <taxon>Acrasidae</taxon>
        <taxon>Acrasis</taxon>
    </lineage>
</organism>
<dbReference type="GO" id="GO:0005544">
    <property type="term" value="F:calcium-dependent phospholipid binding"/>
    <property type="evidence" value="ECO:0007669"/>
    <property type="project" value="InterPro"/>
</dbReference>
<dbReference type="InterPro" id="IPR045052">
    <property type="entry name" value="Copine"/>
</dbReference>
<accession>A0AAW2ZD36</accession>
<evidence type="ECO:0000313" key="2">
    <source>
        <dbReference type="EMBL" id="KAL0486780.1"/>
    </source>
</evidence>
<reference evidence="2 3" key="1">
    <citation type="submission" date="2024-03" db="EMBL/GenBank/DDBJ databases">
        <title>The Acrasis kona genome and developmental transcriptomes reveal deep origins of eukaryotic multicellular pathways.</title>
        <authorList>
            <person name="Sheikh S."/>
            <person name="Fu C.-J."/>
            <person name="Brown M.W."/>
            <person name="Baldauf S.L."/>
        </authorList>
    </citation>
    <scope>NUCLEOTIDE SEQUENCE [LARGE SCALE GENOMIC DNA]</scope>
    <source>
        <strain evidence="2 3">ATCC MYA-3509</strain>
    </source>
</reference>
<protein>
    <recommendedName>
        <fullName evidence="1">C2 domain-containing protein</fullName>
    </recommendedName>
</protein>
<dbReference type="InterPro" id="IPR037768">
    <property type="entry name" value="C2B_Copine"/>
</dbReference>
<dbReference type="GO" id="GO:0005886">
    <property type="term" value="C:plasma membrane"/>
    <property type="evidence" value="ECO:0007669"/>
    <property type="project" value="TreeGrafter"/>
</dbReference>
<dbReference type="Pfam" id="PF00168">
    <property type="entry name" value="C2"/>
    <property type="match status" value="1"/>
</dbReference>
<proteinExistence type="predicted"/>
<dbReference type="SUPFAM" id="SSF49562">
    <property type="entry name" value="C2 domain (Calcium/lipid-binding domain, CaLB)"/>
    <property type="match status" value="1"/>
</dbReference>
<gene>
    <name evidence="2" type="ORF">AKO1_012094</name>
</gene>
<comment type="caution">
    <text evidence="2">The sequence shown here is derived from an EMBL/GenBank/DDBJ whole genome shotgun (WGS) entry which is preliminary data.</text>
</comment>
<dbReference type="PANTHER" id="PTHR10857">
    <property type="entry name" value="COPINE"/>
    <property type="match status" value="1"/>
</dbReference>